<sequence length="112" mass="12643">IVVILLLGRSYAGVIPVGDIREQDLPRLSTYEGYHHQYLHGSDGTYDFSFSLPQQSRWEHRDGHGQITGSFAYVDKIGHQVLVRYTAGKDGYHPQVVYLPVGSDAIERARRS</sequence>
<name>A0A8J5JA58_HOMAM</name>
<evidence type="ECO:0000313" key="2">
    <source>
        <dbReference type="EMBL" id="KAG7154696.1"/>
    </source>
</evidence>
<evidence type="ECO:0000313" key="3">
    <source>
        <dbReference type="Proteomes" id="UP000747542"/>
    </source>
</evidence>
<dbReference type="Pfam" id="PF00379">
    <property type="entry name" value="Chitin_bind_4"/>
    <property type="match status" value="1"/>
</dbReference>
<dbReference type="EMBL" id="JAHLQT010044109">
    <property type="protein sequence ID" value="KAG7154696.1"/>
    <property type="molecule type" value="Genomic_DNA"/>
</dbReference>
<comment type="caution">
    <text evidence="2">The sequence shown here is derived from an EMBL/GenBank/DDBJ whole genome shotgun (WGS) entry which is preliminary data.</text>
</comment>
<dbReference type="InterPro" id="IPR000618">
    <property type="entry name" value="Insect_cuticle"/>
</dbReference>
<accession>A0A8J5JA58</accession>
<protein>
    <submittedName>
        <fullName evidence="2">Putative Insect cuticle protein domain-containing protein 18</fullName>
    </submittedName>
</protein>
<dbReference type="PROSITE" id="PS51155">
    <property type="entry name" value="CHIT_BIND_RR_2"/>
    <property type="match status" value="1"/>
</dbReference>
<proteinExistence type="predicted"/>
<keyword evidence="3" id="KW-1185">Reference proteome</keyword>
<organism evidence="2 3">
    <name type="scientific">Homarus americanus</name>
    <name type="common">American lobster</name>
    <dbReference type="NCBI Taxonomy" id="6706"/>
    <lineage>
        <taxon>Eukaryota</taxon>
        <taxon>Metazoa</taxon>
        <taxon>Ecdysozoa</taxon>
        <taxon>Arthropoda</taxon>
        <taxon>Crustacea</taxon>
        <taxon>Multicrustacea</taxon>
        <taxon>Malacostraca</taxon>
        <taxon>Eumalacostraca</taxon>
        <taxon>Eucarida</taxon>
        <taxon>Decapoda</taxon>
        <taxon>Pleocyemata</taxon>
        <taxon>Astacidea</taxon>
        <taxon>Nephropoidea</taxon>
        <taxon>Nephropidae</taxon>
        <taxon>Homarus</taxon>
    </lineage>
</organism>
<dbReference type="GO" id="GO:0042302">
    <property type="term" value="F:structural constituent of cuticle"/>
    <property type="evidence" value="ECO:0007669"/>
    <property type="project" value="UniProtKB-UniRule"/>
</dbReference>
<reference evidence="2" key="1">
    <citation type="journal article" date="2021" name="Sci. Adv.">
        <title>The American lobster genome reveals insights on longevity, neural, and immune adaptations.</title>
        <authorList>
            <person name="Polinski J.M."/>
            <person name="Zimin A.V."/>
            <person name="Clark K.F."/>
            <person name="Kohn A.B."/>
            <person name="Sadowski N."/>
            <person name="Timp W."/>
            <person name="Ptitsyn A."/>
            <person name="Khanna P."/>
            <person name="Romanova D.Y."/>
            <person name="Williams P."/>
            <person name="Greenwood S.J."/>
            <person name="Moroz L.L."/>
            <person name="Walt D.R."/>
            <person name="Bodnar A.G."/>
        </authorList>
    </citation>
    <scope>NUCLEOTIDE SEQUENCE</scope>
    <source>
        <strain evidence="2">GMGI-L3</strain>
    </source>
</reference>
<feature type="non-terminal residue" evidence="2">
    <location>
        <position position="1"/>
    </location>
</feature>
<keyword evidence="1" id="KW-0193">Cuticle</keyword>
<dbReference type="AlphaFoldDB" id="A0A8J5JA58"/>
<evidence type="ECO:0000256" key="1">
    <source>
        <dbReference type="PROSITE-ProRule" id="PRU00497"/>
    </source>
</evidence>
<gene>
    <name evidence="2" type="ORF">Hamer_G015058</name>
</gene>
<dbReference type="Proteomes" id="UP000747542">
    <property type="component" value="Unassembled WGS sequence"/>
</dbReference>